<feature type="binding site" evidence="9">
    <location>
        <begin position="78"/>
        <end position="79"/>
    </location>
    <ligand>
        <name>NAD(+)</name>
        <dbReference type="ChEBI" id="CHEBI:57540"/>
    </ligand>
</feature>
<evidence type="ECO:0000256" key="4">
    <source>
        <dbReference type="ARBA" id="ARBA00022777"/>
    </source>
</evidence>
<name>A0A3S4XSG4_9NEIS</name>
<dbReference type="Pfam" id="PF20143">
    <property type="entry name" value="NAD_kinase_C"/>
    <property type="match status" value="1"/>
</dbReference>
<dbReference type="GO" id="GO:0046872">
    <property type="term" value="F:metal ion binding"/>
    <property type="evidence" value="ECO:0007669"/>
    <property type="project" value="UniProtKB-UniRule"/>
</dbReference>
<proteinExistence type="inferred from homology"/>
<protein>
    <recommendedName>
        <fullName evidence="9">NAD kinase</fullName>
        <ecNumber evidence="9">2.7.1.23</ecNumber>
    </recommendedName>
    <alternativeName>
        <fullName evidence="9">ATP-dependent NAD kinase</fullName>
    </alternativeName>
</protein>
<dbReference type="Pfam" id="PF01513">
    <property type="entry name" value="NAD_kinase"/>
    <property type="match status" value="1"/>
</dbReference>
<keyword evidence="3 9" id="KW-0547">Nucleotide-binding</keyword>
<keyword evidence="7 9" id="KW-0520">NAD</keyword>
<dbReference type="GO" id="GO:0006741">
    <property type="term" value="P:NADP+ biosynthetic process"/>
    <property type="evidence" value="ECO:0007669"/>
    <property type="project" value="UniProtKB-UniRule"/>
</dbReference>
<evidence type="ECO:0000256" key="6">
    <source>
        <dbReference type="ARBA" id="ARBA00022857"/>
    </source>
</evidence>
<sequence>MNSQFKHIGIVTRPQTPGIQENLHTLVNFLHNAGLDIYLDEASVQDDTAAVQDAALCHIADKENLGKKCDLVIVLGGDGTFLSVARKLAPYRVPVIGVNQGHLGFLTQVPRENMVHGLSGMLTGKYLPEERILLETSLLRNGEMITTSLALNDVVLSRGGAGQMIEFEVFINKEFVYTQRSDGLIVSTPTGSTAYALAAGGPIMQASLRAFTLVPICPQSMTNRPIAVSDTCEIEILITKSGDACVHFDGQSFVDVQNFDRIQIHRYRHPLRVLHPTDYQYYKTLRQKLHWGEQLI</sequence>
<comment type="similarity">
    <text evidence="9">Belongs to the NAD kinase family.</text>
</comment>
<keyword evidence="2 9" id="KW-0808">Transferase</keyword>
<feature type="binding site" evidence="9">
    <location>
        <position position="182"/>
    </location>
    <ligand>
        <name>NAD(+)</name>
        <dbReference type="ChEBI" id="CHEBI:57540"/>
    </ligand>
</feature>
<keyword evidence="1 9" id="KW-0963">Cytoplasm</keyword>
<evidence type="ECO:0000256" key="3">
    <source>
        <dbReference type="ARBA" id="ARBA00022741"/>
    </source>
</evidence>
<feature type="binding site" evidence="9">
    <location>
        <position position="180"/>
    </location>
    <ligand>
        <name>NAD(+)</name>
        <dbReference type="ChEBI" id="CHEBI:57540"/>
    </ligand>
</feature>
<dbReference type="STRING" id="326522.BWD08_07010"/>
<dbReference type="GO" id="GO:0003951">
    <property type="term" value="F:NAD+ kinase activity"/>
    <property type="evidence" value="ECO:0007669"/>
    <property type="project" value="UniProtKB-UniRule"/>
</dbReference>
<dbReference type="InterPro" id="IPR017437">
    <property type="entry name" value="ATP-NAD_kinase_PpnK-typ_C"/>
</dbReference>
<accession>A0A3S4XSG4</accession>
<feature type="active site" description="Proton acceptor" evidence="9">
    <location>
        <position position="78"/>
    </location>
</feature>
<comment type="catalytic activity">
    <reaction evidence="8 9">
        <text>NAD(+) + ATP = ADP + NADP(+) + H(+)</text>
        <dbReference type="Rhea" id="RHEA:18629"/>
        <dbReference type="ChEBI" id="CHEBI:15378"/>
        <dbReference type="ChEBI" id="CHEBI:30616"/>
        <dbReference type="ChEBI" id="CHEBI:57540"/>
        <dbReference type="ChEBI" id="CHEBI:58349"/>
        <dbReference type="ChEBI" id="CHEBI:456216"/>
        <dbReference type="EC" id="2.7.1.23"/>
    </reaction>
</comment>
<dbReference type="GO" id="GO:0051287">
    <property type="term" value="F:NAD binding"/>
    <property type="evidence" value="ECO:0007669"/>
    <property type="project" value="UniProtKB-ARBA"/>
</dbReference>
<dbReference type="GO" id="GO:0005524">
    <property type="term" value="F:ATP binding"/>
    <property type="evidence" value="ECO:0007669"/>
    <property type="project" value="UniProtKB-KW"/>
</dbReference>
<evidence type="ECO:0000313" key="11">
    <source>
        <dbReference type="Proteomes" id="UP000268229"/>
    </source>
</evidence>
<dbReference type="Proteomes" id="UP000268229">
    <property type="component" value="Chromosome"/>
</dbReference>
<reference evidence="10 11" key="1">
    <citation type="submission" date="2018-12" db="EMBL/GenBank/DDBJ databases">
        <authorList>
            <consortium name="Pathogen Informatics"/>
        </authorList>
    </citation>
    <scope>NUCLEOTIDE SEQUENCE [LARGE SCALE GENOMIC DNA]</scope>
    <source>
        <strain evidence="10 11">NCTC12227</strain>
    </source>
</reference>
<evidence type="ECO:0000256" key="9">
    <source>
        <dbReference type="HAMAP-Rule" id="MF_00361"/>
    </source>
</evidence>
<organism evidence="10 11">
    <name type="scientific">Neisseria animaloris</name>
    <dbReference type="NCBI Taxonomy" id="326522"/>
    <lineage>
        <taxon>Bacteria</taxon>
        <taxon>Pseudomonadati</taxon>
        <taxon>Pseudomonadota</taxon>
        <taxon>Betaproteobacteria</taxon>
        <taxon>Neisseriales</taxon>
        <taxon>Neisseriaceae</taxon>
        <taxon>Neisseria</taxon>
    </lineage>
</organism>
<feature type="binding site" evidence="9">
    <location>
        <begin position="152"/>
        <end position="153"/>
    </location>
    <ligand>
        <name>NAD(+)</name>
        <dbReference type="ChEBI" id="CHEBI:57540"/>
    </ligand>
</feature>
<dbReference type="HAMAP" id="MF_00361">
    <property type="entry name" value="NAD_kinase"/>
    <property type="match status" value="1"/>
</dbReference>
<dbReference type="NCBIfam" id="NF003391">
    <property type="entry name" value="PRK04539.1"/>
    <property type="match status" value="1"/>
</dbReference>
<dbReference type="EMBL" id="LR134516">
    <property type="protein sequence ID" value="VEJ20933.1"/>
    <property type="molecule type" value="Genomic_DNA"/>
</dbReference>
<dbReference type="NCBIfam" id="NF002306">
    <property type="entry name" value="PRK01231.1"/>
    <property type="match status" value="1"/>
</dbReference>
<evidence type="ECO:0000256" key="2">
    <source>
        <dbReference type="ARBA" id="ARBA00022679"/>
    </source>
</evidence>
<dbReference type="InterPro" id="IPR002504">
    <property type="entry name" value="NADK"/>
</dbReference>
<dbReference type="RefSeq" id="WP_107928336.1">
    <property type="nucleotide sequence ID" value="NZ_LR134516.1"/>
</dbReference>
<dbReference type="PANTHER" id="PTHR20275:SF0">
    <property type="entry name" value="NAD KINASE"/>
    <property type="match status" value="1"/>
</dbReference>
<dbReference type="PANTHER" id="PTHR20275">
    <property type="entry name" value="NAD KINASE"/>
    <property type="match status" value="1"/>
</dbReference>
<keyword evidence="5 9" id="KW-0067">ATP-binding</keyword>
<dbReference type="KEGG" id="nani:NCTC12227_00655"/>
<comment type="subcellular location">
    <subcellularLocation>
        <location evidence="9">Cytoplasm</location>
    </subcellularLocation>
</comment>
<dbReference type="InterPro" id="IPR016064">
    <property type="entry name" value="NAD/diacylglycerol_kinase_sf"/>
</dbReference>
<dbReference type="AlphaFoldDB" id="A0A3S4XSG4"/>
<evidence type="ECO:0000256" key="1">
    <source>
        <dbReference type="ARBA" id="ARBA00022490"/>
    </source>
</evidence>
<dbReference type="GO" id="GO:0005737">
    <property type="term" value="C:cytoplasm"/>
    <property type="evidence" value="ECO:0007669"/>
    <property type="project" value="UniProtKB-SubCell"/>
</dbReference>
<dbReference type="Gene3D" id="2.60.200.30">
    <property type="entry name" value="Probable inorganic polyphosphate/atp-NAD kinase, domain 2"/>
    <property type="match status" value="1"/>
</dbReference>
<dbReference type="GO" id="GO:0019674">
    <property type="term" value="P:NAD+ metabolic process"/>
    <property type="evidence" value="ECO:0007669"/>
    <property type="project" value="InterPro"/>
</dbReference>
<keyword evidence="4 9" id="KW-0418">Kinase</keyword>
<keyword evidence="11" id="KW-1185">Reference proteome</keyword>
<comment type="function">
    <text evidence="9">Involved in the regulation of the intracellular balance of NAD and NADP, and is a key enzyme in the biosynthesis of NADP. Catalyzes specifically the phosphorylation on 2'-hydroxyl of the adenosine moiety of NAD to yield NADP.</text>
</comment>
<evidence type="ECO:0000313" key="10">
    <source>
        <dbReference type="EMBL" id="VEJ20933.1"/>
    </source>
</evidence>
<evidence type="ECO:0000256" key="5">
    <source>
        <dbReference type="ARBA" id="ARBA00022840"/>
    </source>
</evidence>
<dbReference type="InterPro" id="IPR017438">
    <property type="entry name" value="ATP-NAD_kinase_N"/>
</dbReference>
<dbReference type="FunFam" id="2.60.200.30:FF:000011">
    <property type="entry name" value="NAD kinase"/>
    <property type="match status" value="1"/>
</dbReference>
<feature type="binding site" evidence="9">
    <location>
        <position position="251"/>
    </location>
    <ligand>
        <name>NAD(+)</name>
        <dbReference type="ChEBI" id="CHEBI:57540"/>
    </ligand>
</feature>
<gene>
    <name evidence="10" type="primary">ppnK</name>
    <name evidence="9" type="synonym">nadK</name>
    <name evidence="10" type="ORF">NCTC12227_00655</name>
</gene>
<evidence type="ECO:0000256" key="8">
    <source>
        <dbReference type="ARBA" id="ARBA00047925"/>
    </source>
</evidence>
<keyword evidence="6 9" id="KW-0521">NADP</keyword>
<dbReference type="OrthoDB" id="9774737at2"/>
<dbReference type="SUPFAM" id="SSF111331">
    <property type="entry name" value="NAD kinase/diacylglycerol kinase-like"/>
    <property type="match status" value="1"/>
</dbReference>
<dbReference type="Gene3D" id="3.40.50.10330">
    <property type="entry name" value="Probable inorganic polyphosphate/atp-NAD kinase, domain 1"/>
    <property type="match status" value="1"/>
</dbReference>
<comment type="caution">
    <text evidence="9">Lacks conserved residue(s) required for the propagation of feature annotation.</text>
</comment>
<dbReference type="EC" id="2.7.1.23" evidence="9"/>
<comment type="cofactor">
    <cofactor evidence="9">
        <name>a divalent metal cation</name>
        <dbReference type="ChEBI" id="CHEBI:60240"/>
    </cofactor>
</comment>
<evidence type="ECO:0000256" key="7">
    <source>
        <dbReference type="ARBA" id="ARBA00023027"/>
    </source>
</evidence>